<evidence type="ECO:0000259" key="4">
    <source>
        <dbReference type="Pfam" id="PF17168"/>
    </source>
</evidence>
<reference evidence="5 6" key="1">
    <citation type="submission" date="2018-07" db="EMBL/GenBank/DDBJ databases">
        <title>Genome sequencing of Runella.</title>
        <authorList>
            <person name="Baek M.-G."/>
            <person name="Yi H."/>
        </authorList>
    </citation>
    <scope>NUCLEOTIDE SEQUENCE [LARGE SCALE GENOMIC DNA]</scope>
    <source>
        <strain evidence="5 6">HYN0085</strain>
    </source>
</reference>
<dbReference type="Pfam" id="PF16335">
    <property type="entry name" value="GtaA_6_Hairpin"/>
    <property type="match status" value="1"/>
</dbReference>
<keyword evidence="6" id="KW-1185">Reference proteome</keyword>
<dbReference type="InterPro" id="IPR008979">
    <property type="entry name" value="Galactose-bd-like_sf"/>
</dbReference>
<dbReference type="Gene3D" id="2.60.120.260">
    <property type="entry name" value="Galactose-binding domain-like"/>
    <property type="match status" value="1"/>
</dbReference>
<dbReference type="AlphaFoldDB" id="A0A344THX0"/>
<dbReference type="InterPro" id="IPR052743">
    <property type="entry name" value="Glutaminase_GtaA"/>
</dbReference>
<dbReference type="GO" id="GO:0005975">
    <property type="term" value="P:carbohydrate metabolic process"/>
    <property type="evidence" value="ECO:0007669"/>
    <property type="project" value="InterPro"/>
</dbReference>
<sequence length="831" mass="92521">MQQRIYVNAAFGYSLCLIALLSLTLQAQTLRPPAYPLITHDPYFSIWSEGDRLTDVATTHWTSKPQSMEGIVRVDGKAYQFMGATPIQYKSVLSTGADANVAVKYTFEKPSESWKEGNFDDAKWQTGRLPFGSHTDRSHLSWTKGGVWIRRTFDWDGQTDPSALRLMLAYNDEVEVFLNGIPLYEHHSVAEDYRPYTIPAKALQTLKKGKNLLTIYALHTSGNAFIDAGLAQEIKAEPLPLAEQTKAELTATKTTYSFKAGGINLTVSFLSPLLLNDLEVTARPVSYITYSVQSNDAKPHDVQLFTGIAGTVATNLPNQEVVTNNGKAANLNWLSIGTKEQPLLKKKGDDVRIDWGYAYLAVPQNGQTQLASGAFRALKENFVNIQTSSTAVSVGTATDMALSAIVNVGKVENTLKTSHLLLAYDDVYSVQYFGTNLRPWWNRTGKVTIEQLLTLAEKEYPAIQIKCAEFDKTIENDAFKVGGKQYAELCNLAYRQAIAAHKIVAKPNGELLFFSKENFSNGSIGTVDVTYPSAPLFLAYNIELMKGMLRPIFDYSESGQWTKPFPAHDVGTYPLANGQTYPEDMPVEEGGNMLLLTAAVAAAEGNADFAKQHWKTLSTWVEFLERDGFDPANQLCTDDFAGHLARNANLSIKAILGIAAYGQLAQKIGDAATGKKYLDLARSLATRWQTMADVGDHYALTFDKGNTWSQKYNLVWDKLLKFNVFPPSVAEKEIKYYLKIQQPYGLPLDSRKTYTKSDWILWTAVLAQSPADFQSLMQPVWKFANETQPRTPLTDWHETPNAKRVGFTARSVVGGYYMKVLEEKLAKKQKN</sequence>
<feature type="domain" description="Glutaminase A central" evidence="3">
    <location>
        <begin position="483"/>
        <end position="819"/>
    </location>
</feature>
<accession>A0A344THX0</accession>
<gene>
    <name evidence="5" type="ORF">DR864_11045</name>
</gene>
<protein>
    <submittedName>
        <fullName evidence="5">Glutaminase</fullName>
    </submittedName>
</protein>
<evidence type="ECO:0000256" key="1">
    <source>
        <dbReference type="SAM" id="SignalP"/>
    </source>
</evidence>
<dbReference type="OrthoDB" id="175993at2"/>
<dbReference type="SUPFAM" id="SSF49785">
    <property type="entry name" value="Galactose-binding domain-like"/>
    <property type="match status" value="1"/>
</dbReference>
<dbReference type="InterPro" id="IPR032514">
    <property type="entry name" value="GtaA_central"/>
</dbReference>
<keyword evidence="1" id="KW-0732">Signal</keyword>
<name>A0A344THX0_9BACT</name>
<dbReference type="PANTHER" id="PTHR31987">
    <property type="entry name" value="GLUTAMINASE A-RELATED"/>
    <property type="match status" value="1"/>
</dbReference>
<dbReference type="RefSeq" id="WP_114067025.1">
    <property type="nucleotide sequence ID" value="NZ_CP030850.1"/>
</dbReference>
<dbReference type="Pfam" id="PF17168">
    <property type="entry name" value="DUF5127"/>
    <property type="match status" value="1"/>
</dbReference>
<dbReference type="EMBL" id="CP030850">
    <property type="protein sequence ID" value="AXE18241.1"/>
    <property type="molecule type" value="Genomic_DNA"/>
</dbReference>
<dbReference type="InterPro" id="IPR008928">
    <property type="entry name" value="6-hairpin_glycosidase_sf"/>
</dbReference>
<evidence type="ECO:0000259" key="3">
    <source>
        <dbReference type="Pfam" id="PF16335"/>
    </source>
</evidence>
<feature type="chain" id="PRO_5016624947" evidence="1">
    <location>
        <begin position="28"/>
        <end position="831"/>
    </location>
</feature>
<feature type="domain" description="Glutaminase A N-terminal" evidence="4">
    <location>
        <begin position="252"/>
        <end position="477"/>
    </location>
</feature>
<feature type="signal peptide" evidence="1">
    <location>
        <begin position="1"/>
        <end position="27"/>
    </location>
</feature>
<dbReference type="KEGG" id="run:DR864_11045"/>
<evidence type="ECO:0000259" key="2">
    <source>
        <dbReference type="Pfam" id="PF16334"/>
    </source>
</evidence>
<dbReference type="InterPro" id="IPR032515">
    <property type="entry name" value="DUF4964"/>
</dbReference>
<dbReference type="InterPro" id="IPR033433">
    <property type="entry name" value="GtaA_N"/>
</dbReference>
<evidence type="ECO:0000313" key="5">
    <source>
        <dbReference type="EMBL" id="AXE18241.1"/>
    </source>
</evidence>
<dbReference type="SUPFAM" id="SSF48208">
    <property type="entry name" value="Six-hairpin glycosidases"/>
    <property type="match status" value="1"/>
</dbReference>
<organism evidence="5 6">
    <name type="scientific">Runella rosea</name>
    <dbReference type="NCBI Taxonomy" id="2259595"/>
    <lineage>
        <taxon>Bacteria</taxon>
        <taxon>Pseudomonadati</taxon>
        <taxon>Bacteroidota</taxon>
        <taxon>Cytophagia</taxon>
        <taxon>Cytophagales</taxon>
        <taxon>Spirosomataceae</taxon>
        <taxon>Runella</taxon>
    </lineage>
</organism>
<dbReference type="Proteomes" id="UP000251993">
    <property type="component" value="Chromosome"/>
</dbReference>
<dbReference type="Pfam" id="PF16334">
    <property type="entry name" value="DUF4964"/>
    <property type="match status" value="1"/>
</dbReference>
<evidence type="ECO:0000313" key="6">
    <source>
        <dbReference type="Proteomes" id="UP000251993"/>
    </source>
</evidence>
<dbReference type="PANTHER" id="PTHR31987:SF1">
    <property type="entry name" value="GLUTAMINASE A"/>
    <property type="match status" value="1"/>
</dbReference>
<proteinExistence type="predicted"/>
<feature type="domain" description="DUF4964" evidence="2">
    <location>
        <begin position="25"/>
        <end position="93"/>
    </location>
</feature>